<dbReference type="Proteomes" id="UP000652681">
    <property type="component" value="Unassembled WGS sequence"/>
</dbReference>
<keyword evidence="11" id="KW-0406">Ion transport</keyword>
<evidence type="ECO:0000256" key="4">
    <source>
        <dbReference type="ARBA" id="ARBA00022475"/>
    </source>
</evidence>
<evidence type="ECO:0000256" key="7">
    <source>
        <dbReference type="ARBA" id="ARBA00022723"/>
    </source>
</evidence>
<dbReference type="PANTHER" id="PTHR43520">
    <property type="entry name" value="ATP7, ISOFORM B"/>
    <property type="match status" value="1"/>
</dbReference>
<sequence>MEKGCYHCGDQIVGRPLVFNEKEFCCTGCKMVYTILVDNHLDSFYKFEAVPGTKPDKLSEGKYDFLELPDIREKIILFEEGNYSKVLLYLPAIHCSSCIYLLENLSKIEPAVSQCLVNFTAREAAITFDASQLKLSELATLLHRIGYAPNFGNRKKTQKLIDKQFLIKLGVAGFAFGSIMLWSFPEYLGIDEVNPEFRKFMSYLSFGVSIPVLFYSANEFIISAWKALRAKAINLDVPITIGIFALYFQSAYAIFSGQGAGYMDSFAGFIFFLLIGKWFQSKTYQSLSFERDYTSYFPIAVTKINADSCQETIAIEKLQKGDTILIRNEEIVPCDAILLTDEATMDYSFVTGESELLTKKQGEQIFAGGKILGKSVRLEVKEATNRSHLTSLWNNSSVKETTKLFSDTLSKWFLVAVLIISAIAAIAWWFIDAGRIVEVVVAILIVACPCALALSAPFTYGNNMRLLGRKGLYLKHVTVVKDLESITDIVFDKTGTLTEVSNVVHYEGVELSPAQKAAIFSMAHSSGHPYAMALKKELYDSMNVEMTVELDQFEEVKGKGMKAVYQGKDYELGSAAFVGVDIEDNRSSVYVRIAGIVMGRFIFSSHLRKGLEPMISQLSRYRLHVLSGDSEKDKFMLEELFPGNVSIRFHQTPQSKRDYILELKNKGAKVLMIGDGLNDSGALKEAHVGISITEDVFQFTPSSDAILEANKLNQLPVLLKIAAFSKTILRVCFGFSLLYNTAGLSFALSGQLEPIVAAIIMPLSSITIVAVATFGIMWFAPKK</sequence>
<dbReference type="AlphaFoldDB" id="A0A8J6PH17"/>
<accession>A0A8J6PH17</accession>
<dbReference type="SUPFAM" id="SSF81653">
    <property type="entry name" value="Calcium ATPase, transduction domain A"/>
    <property type="match status" value="1"/>
</dbReference>
<dbReference type="InterPro" id="IPR021993">
    <property type="entry name" value="ATPase-cat-bd"/>
</dbReference>
<dbReference type="PRINTS" id="PR00943">
    <property type="entry name" value="CUATPASE"/>
</dbReference>
<name>A0A8J6PH17_9FLAO</name>
<keyword evidence="6 13" id="KW-0812">Transmembrane</keyword>
<keyword evidence="3" id="KW-0813">Transport</keyword>
<dbReference type="GO" id="GO:0005886">
    <property type="term" value="C:plasma membrane"/>
    <property type="evidence" value="ECO:0007669"/>
    <property type="project" value="UniProtKB-SubCell"/>
</dbReference>
<dbReference type="Gene3D" id="2.70.150.10">
    <property type="entry name" value="Calcium-transporting ATPase, cytoplasmic transduction domain A"/>
    <property type="match status" value="1"/>
</dbReference>
<dbReference type="GO" id="GO:0005507">
    <property type="term" value="F:copper ion binding"/>
    <property type="evidence" value="ECO:0007669"/>
    <property type="project" value="TreeGrafter"/>
</dbReference>
<comment type="subcellular location">
    <subcellularLocation>
        <location evidence="1">Cell membrane</location>
        <topology evidence="1">Multi-pass membrane protein</topology>
    </subcellularLocation>
</comment>
<evidence type="ECO:0000256" key="11">
    <source>
        <dbReference type="ARBA" id="ARBA00023065"/>
    </source>
</evidence>
<dbReference type="InterPro" id="IPR059000">
    <property type="entry name" value="ATPase_P-type_domA"/>
</dbReference>
<evidence type="ECO:0000256" key="8">
    <source>
        <dbReference type="ARBA" id="ARBA00022842"/>
    </source>
</evidence>
<dbReference type="PROSITE" id="PS00154">
    <property type="entry name" value="ATPASE_E1_E2"/>
    <property type="match status" value="1"/>
</dbReference>
<dbReference type="Pfam" id="PF00702">
    <property type="entry name" value="Hydrolase"/>
    <property type="match status" value="1"/>
</dbReference>
<evidence type="ECO:0000256" key="9">
    <source>
        <dbReference type="ARBA" id="ARBA00022967"/>
    </source>
</evidence>
<keyword evidence="9" id="KW-1278">Translocase</keyword>
<dbReference type="Gene3D" id="3.40.1110.10">
    <property type="entry name" value="Calcium-transporting ATPase, cytoplasmic domain N"/>
    <property type="match status" value="1"/>
</dbReference>
<dbReference type="SUPFAM" id="SSF55008">
    <property type="entry name" value="HMA, heavy metal-associated domain"/>
    <property type="match status" value="1"/>
</dbReference>
<proteinExistence type="inferred from homology"/>
<dbReference type="GO" id="GO:0016887">
    <property type="term" value="F:ATP hydrolysis activity"/>
    <property type="evidence" value="ECO:0007669"/>
    <property type="project" value="InterPro"/>
</dbReference>
<dbReference type="InterPro" id="IPR006121">
    <property type="entry name" value="HMA_dom"/>
</dbReference>
<feature type="transmembrane region" description="Helical" evidence="13">
    <location>
        <begin position="261"/>
        <end position="279"/>
    </location>
</feature>
<dbReference type="Pfam" id="PF00122">
    <property type="entry name" value="E1-E2_ATPase"/>
    <property type="match status" value="1"/>
</dbReference>
<evidence type="ECO:0000259" key="14">
    <source>
        <dbReference type="PROSITE" id="PS50846"/>
    </source>
</evidence>
<feature type="transmembrane region" description="Helical" evidence="13">
    <location>
        <begin position="204"/>
        <end position="225"/>
    </location>
</feature>
<keyword evidence="8" id="KW-0460">Magnesium</keyword>
<comment type="similarity">
    <text evidence="2">Belongs to the cation transport ATPase (P-type) (TC 3.A.3) family. Type IB subfamily.</text>
</comment>
<feature type="transmembrane region" description="Helical" evidence="13">
    <location>
        <begin position="165"/>
        <end position="184"/>
    </location>
</feature>
<dbReference type="GO" id="GO:0043682">
    <property type="term" value="F:P-type divalent copper transporter activity"/>
    <property type="evidence" value="ECO:0007669"/>
    <property type="project" value="TreeGrafter"/>
</dbReference>
<dbReference type="PANTHER" id="PTHR43520:SF5">
    <property type="entry name" value="CATION-TRANSPORTING P-TYPE ATPASE-RELATED"/>
    <property type="match status" value="1"/>
</dbReference>
<keyword evidence="4" id="KW-1003">Cell membrane</keyword>
<dbReference type="InterPro" id="IPR008250">
    <property type="entry name" value="ATPase_P-typ_transduc_dom_A_sf"/>
</dbReference>
<feature type="transmembrane region" description="Helical" evidence="13">
    <location>
        <begin position="755"/>
        <end position="780"/>
    </location>
</feature>
<feature type="transmembrane region" description="Helical" evidence="13">
    <location>
        <begin position="237"/>
        <end position="255"/>
    </location>
</feature>
<comment type="caution">
    <text evidence="15">The sequence shown here is derived from an EMBL/GenBank/DDBJ whole genome shotgun (WGS) entry which is preliminary data.</text>
</comment>
<evidence type="ECO:0000256" key="12">
    <source>
        <dbReference type="ARBA" id="ARBA00023136"/>
    </source>
</evidence>
<dbReference type="Pfam" id="PF12156">
    <property type="entry name" value="ATPase-cat_bd"/>
    <property type="match status" value="1"/>
</dbReference>
<dbReference type="InterPro" id="IPR023299">
    <property type="entry name" value="ATPase_P-typ_cyto_dom_N"/>
</dbReference>
<feature type="transmembrane region" description="Helical" evidence="13">
    <location>
        <begin position="437"/>
        <end position="460"/>
    </location>
</feature>
<protein>
    <submittedName>
        <fullName evidence="15">Heavy metal translocating P-type ATPase metal-binding domain-containing protein</fullName>
    </submittedName>
</protein>
<keyword evidence="5" id="KW-0597">Phosphoprotein</keyword>
<dbReference type="SUPFAM" id="SSF56784">
    <property type="entry name" value="HAD-like"/>
    <property type="match status" value="1"/>
</dbReference>
<evidence type="ECO:0000256" key="2">
    <source>
        <dbReference type="ARBA" id="ARBA00006024"/>
    </source>
</evidence>
<feature type="domain" description="HMA" evidence="14">
    <location>
        <begin position="84"/>
        <end position="150"/>
    </location>
</feature>
<reference evidence="15" key="1">
    <citation type="submission" date="2020-09" db="EMBL/GenBank/DDBJ databases">
        <title>Taishania pollutisoli gen. nov., sp. nov., Isolated from Tetrabromobisphenol A-Contaminated Soil.</title>
        <authorList>
            <person name="Chen Q."/>
        </authorList>
    </citation>
    <scope>NUCLEOTIDE SEQUENCE</scope>
    <source>
        <strain evidence="15">CZZ-1</strain>
    </source>
</reference>
<dbReference type="InterPro" id="IPR036412">
    <property type="entry name" value="HAD-like_sf"/>
</dbReference>
<dbReference type="NCBIfam" id="TIGR01494">
    <property type="entry name" value="ATPase_P-type"/>
    <property type="match status" value="1"/>
</dbReference>
<dbReference type="Gene3D" id="3.30.70.100">
    <property type="match status" value="1"/>
</dbReference>
<evidence type="ECO:0000256" key="3">
    <source>
        <dbReference type="ARBA" id="ARBA00022448"/>
    </source>
</evidence>
<gene>
    <name evidence="15" type="ORF">H9Y05_02060</name>
</gene>
<organism evidence="15 16">
    <name type="scientific">Taishania pollutisoli</name>
    <dbReference type="NCBI Taxonomy" id="2766479"/>
    <lineage>
        <taxon>Bacteria</taxon>
        <taxon>Pseudomonadati</taxon>
        <taxon>Bacteroidota</taxon>
        <taxon>Flavobacteriia</taxon>
        <taxon>Flavobacteriales</taxon>
        <taxon>Crocinitomicaceae</taxon>
        <taxon>Taishania</taxon>
    </lineage>
</organism>
<dbReference type="EMBL" id="JACVEL010000001">
    <property type="protein sequence ID" value="MBC9811249.1"/>
    <property type="molecule type" value="Genomic_DNA"/>
</dbReference>
<dbReference type="RefSeq" id="WP_216713360.1">
    <property type="nucleotide sequence ID" value="NZ_JACVEL010000001.1"/>
</dbReference>
<keyword evidence="12 13" id="KW-0472">Membrane</keyword>
<dbReference type="GO" id="GO:0055070">
    <property type="term" value="P:copper ion homeostasis"/>
    <property type="evidence" value="ECO:0007669"/>
    <property type="project" value="TreeGrafter"/>
</dbReference>
<dbReference type="InterPro" id="IPR023214">
    <property type="entry name" value="HAD_sf"/>
</dbReference>
<dbReference type="PROSITE" id="PS50846">
    <property type="entry name" value="HMA_2"/>
    <property type="match status" value="1"/>
</dbReference>
<keyword evidence="16" id="KW-1185">Reference proteome</keyword>
<keyword evidence="7" id="KW-0479">Metal-binding</keyword>
<evidence type="ECO:0000256" key="6">
    <source>
        <dbReference type="ARBA" id="ARBA00022692"/>
    </source>
</evidence>
<evidence type="ECO:0000256" key="10">
    <source>
        <dbReference type="ARBA" id="ARBA00022989"/>
    </source>
</evidence>
<feature type="transmembrane region" description="Helical" evidence="13">
    <location>
        <begin position="412"/>
        <end position="431"/>
    </location>
</feature>
<dbReference type="Gene3D" id="3.40.50.1000">
    <property type="entry name" value="HAD superfamily/HAD-like"/>
    <property type="match status" value="1"/>
</dbReference>
<dbReference type="GO" id="GO:0005524">
    <property type="term" value="F:ATP binding"/>
    <property type="evidence" value="ECO:0007669"/>
    <property type="project" value="InterPro"/>
</dbReference>
<keyword evidence="10 13" id="KW-1133">Transmembrane helix</keyword>
<dbReference type="InterPro" id="IPR001757">
    <property type="entry name" value="P_typ_ATPase"/>
</dbReference>
<evidence type="ECO:0000313" key="15">
    <source>
        <dbReference type="EMBL" id="MBC9811249.1"/>
    </source>
</evidence>
<evidence type="ECO:0000313" key="16">
    <source>
        <dbReference type="Proteomes" id="UP000652681"/>
    </source>
</evidence>
<evidence type="ECO:0000256" key="1">
    <source>
        <dbReference type="ARBA" id="ARBA00004651"/>
    </source>
</evidence>
<evidence type="ECO:0000256" key="5">
    <source>
        <dbReference type="ARBA" id="ARBA00022553"/>
    </source>
</evidence>
<feature type="transmembrane region" description="Helical" evidence="13">
    <location>
        <begin position="728"/>
        <end position="749"/>
    </location>
</feature>
<dbReference type="PRINTS" id="PR00119">
    <property type="entry name" value="CATATPASE"/>
</dbReference>
<dbReference type="InterPro" id="IPR018303">
    <property type="entry name" value="ATPase_P-typ_P_site"/>
</dbReference>
<evidence type="ECO:0000256" key="13">
    <source>
        <dbReference type="SAM" id="Phobius"/>
    </source>
</evidence>
<dbReference type="InterPro" id="IPR036163">
    <property type="entry name" value="HMA_dom_sf"/>
</dbReference>